<comment type="caution">
    <text evidence="2">The sequence shown here is derived from an EMBL/GenBank/DDBJ whole genome shotgun (WGS) entry which is preliminary data.</text>
</comment>
<keyword evidence="1" id="KW-0472">Membrane</keyword>
<gene>
    <name evidence="2" type="ORF">A6302_02494</name>
</gene>
<keyword evidence="3" id="KW-1185">Reference proteome</keyword>
<dbReference type="Proteomes" id="UP000094622">
    <property type="component" value="Unassembled WGS sequence"/>
</dbReference>
<evidence type="ECO:0000313" key="2">
    <source>
        <dbReference type="EMBL" id="ODN70220.1"/>
    </source>
</evidence>
<reference evidence="2 3" key="1">
    <citation type="submission" date="2016-07" db="EMBL/GenBank/DDBJ databases">
        <title>Draft Genome Sequence of Methylobrevis pamukkalensis PK2.</title>
        <authorList>
            <person name="Vasilenko O.V."/>
            <person name="Doronina N.V."/>
            <person name="Shmareva M.N."/>
            <person name="Tarlachkov S.V."/>
            <person name="Mustakhimov I."/>
            <person name="Trotsenko Y.A."/>
        </authorList>
    </citation>
    <scope>NUCLEOTIDE SEQUENCE [LARGE SCALE GENOMIC DNA]</scope>
    <source>
        <strain evidence="2 3">PK2</strain>
    </source>
</reference>
<accession>A0A1E3H1M6</accession>
<keyword evidence="1" id="KW-0812">Transmembrane</keyword>
<feature type="transmembrane region" description="Helical" evidence="1">
    <location>
        <begin position="31"/>
        <end position="50"/>
    </location>
</feature>
<proteinExistence type="predicted"/>
<dbReference type="AlphaFoldDB" id="A0A1E3H1M6"/>
<evidence type="ECO:0000313" key="3">
    <source>
        <dbReference type="Proteomes" id="UP000094622"/>
    </source>
</evidence>
<keyword evidence="1" id="KW-1133">Transmembrane helix</keyword>
<name>A0A1E3H1M6_9HYPH</name>
<dbReference type="EMBL" id="MCRJ01000058">
    <property type="protein sequence ID" value="ODN70220.1"/>
    <property type="molecule type" value="Genomic_DNA"/>
</dbReference>
<dbReference type="RefSeq" id="WP_069307096.1">
    <property type="nucleotide sequence ID" value="NZ_MCRJ01000058.1"/>
</dbReference>
<dbReference type="OrthoDB" id="8455740at2"/>
<sequence length="97" mass="10741">MEFLLTFLGWLGFSFLVGSFAQRRGRSFGAWMIVSLLFSPLVGVIIVLLLSPIAEKTEPAIQHPEAFKLCPRCAESVKRAALVCRFCGHEFGNTPNP</sequence>
<organism evidence="2 3">
    <name type="scientific">Methylobrevis pamukkalensis</name>
    <dbReference type="NCBI Taxonomy" id="1439726"/>
    <lineage>
        <taxon>Bacteria</taxon>
        <taxon>Pseudomonadati</taxon>
        <taxon>Pseudomonadota</taxon>
        <taxon>Alphaproteobacteria</taxon>
        <taxon>Hyphomicrobiales</taxon>
        <taxon>Pleomorphomonadaceae</taxon>
        <taxon>Methylobrevis</taxon>
    </lineage>
</organism>
<evidence type="ECO:0000256" key="1">
    <source>
        <dbReference type="SAM" id="Phobius"/>
    </source>
</evidence>
<protein>
    <submittedName>
        <fullName evidence="2">Uncharacterized protein</fullName>
    </submittedName>
</protein>